<keyword evidence="1" id="KW-0812">Transmembrane</keyword>
<evidence type="ECO:0000313" key="2">
    <source>
        <dbReference type="EMBL" id="TMJ09914.1"/>
    </source>
</evidence>
<sequence length="139" mass="14638">MSLKQAHGFALAEVVIAAAIFAIGAMVVTGFYMTASGRGLLGRNVTAGALLAQQKIEAAQATAYSYLSTLAGTETLDELGNSSASGRYTRVTTVTRCDQSPFCSPAPSTANLTQIQVTVTWSEPYAQKSFTAYTLRVSQ</sequence>
<organism evidence="2 3">
    <name type="scientific">Candidatus Segetimicrobium genomatis</name>
    <dbReference type="NCBI Taxonomy" id="2569760"/>
    <lineage>
        <taxon>Bacteria</taxon>
        <taxon>Bacillati</taxon>
        <taxon>Candidatus Sysuimicrobiota</taxon>
        <taxon>Candidatus Sysuimicrobiia</taxon>
        <taxon>Candidatus Sysuimicrobiales</taxon>
        <taxon>Candidatus Segetimicrobiaceae</taxon>
        <taxon>Candidatus Segetimicrobium</taxon>
    </lineage>
</organism>
<dbReference type="EMBL" id="VBAI01000140">
    <property type="protein sequence ID" value="TMJ09914.1"/>
    <property type="molecule type" value="Genomic_DNA"/>
</dbReference>
<gene>
    <name evidence="2" type="ORF">E6G98_08390</name>
</gene>
<keyword evidence="1" id="KW-0472">Membrane</keyword>
<accession>A0A537LPH1</accession>
<dbReference type="NCBIfam" id="TIGR02532">
    <property type="entry name" value="IV_pilin_GFxxxE"/>
    <property type="match status" value="1"/>
</dbReference>
<proteinExistence type="predicted"/>
<reference evidence="2 3" key="1">
    <citation type="journal article" date="2019" name="Nat. Microbiol.">
        <title>Mediterranean grassland soil C-N compound turnover is dependent on rainfall and depth, and is mediated by genomically divergent microorganisms.</title>
        <authorList>
            <person name="Diamond S."/>
            <person name="Andeer P.F."/>
            <person name="Li Z."/>
            <person name="Crits-Christoph A."/>
            <person name="Burstein D."/>
            <person name="Anantharaman K."/>
            <person name="Lane K.R."/>
            <person name="Thomas B.C."/>
            <person name="Pan C."/>
            <person name="Northen T.R."/>
            <person name="Banfield J.F."/>
        </authorList>
    </citation>
    <scope>NUCLEOTIDE SEQUENCE [LARGE SCALE GENOMIC DNA]</scope>
    <source>
        <strain evidence="2">NP_1</strain>
    </source>
</reference>
<protein>
    <submittedName>
        <fullName evidence="2">Prepilin-type N-terminal cleavage/methylation domain-containing protein</fullName>
    </submittedName>
</protein>
<evidence type="ECO:0000256" key="1">
    <source>
        <dbReference type="SAM" id="Phobius"/>
    </source>
</evidence>
<feature type="transmembrane region" description="Helical" evidence="1">
    <location>
        <begin position="6"/>
        <end position="33"/>
    </location>
</feature>
<comment type="caution">
    <text evidence="2">The sequence shown here is derived from an EMBL/GenBank/DDBJ whole genome shotgun (WGS) entry which is preliminary data.</text>
</comment>
<dbReference type="AlphaFoldDB" id="A0A537LPH1"/>
<dbReference type="Pfam" id="PF07963">
    <property type="entry name" value="N_methyl"/>
    <property type="match status" value="1"/>
</dbReference>
<name>A0A537LPH1_9BACT</name>
<dbReference type="Proteomes" id="UP000315217">
    <property type="component" value="Unassembled WGS sequence"/>
</dbReference>
<evidence type="ECO:0000313" key="3">
    <source>
        <dbReference type="Proteomes" id="UP000315217"/>
    </source>
</evidence>
<dbReference type="InterPro" id="IPR012902">
    <property type="entry name" value="N_methyl_site"/>
</dbReference>
<keyword evidence="1" id="KW-1133">Transmembrane helix</keyword>